<accession>A0A1M5U683</accession>
<dbReference type="InterPro" id="IPR029052">
    <property type="entry name" value="Metallo-depent_PP-like"/>
</dbReference>
<evidence type="ECO:0000259" key="3">
    <source>
        <dbReference type="Pfam" id="PF12850"/>
    </source>
</evidence>
<keyword evidence="5" id="KW-1185">Reference proteome</keyword>
<evidence type="ECO:0000313" key="4">
    <source>
        <dbReference type="EMBL" id="SHH58356.1"/>
    </source>
</evidence>
<dbReference type="STRING" id="1123380.SAMN02745199_1639"/>
<feature type="domain" description="Calcineurin-like phosphoesterase" evidence="3">
    <location>
        <begin position="1"/>
        <end position="165"/>
    </location>
</feature>
<dbReference type="CDD" id="cd00841">
    <property type="entry name" value="MPP_YfcE"/>
    <property type="match status" value="1"/>
</dbReference>
<comment type="similarity">
    <text evidence="1 2">Belongs to the metallophosphoesterase superfamily. YfcE family.</text>
</comment>
<comment type="cofactor">
    <cofactor evidence="2">
        <name>a divalent metal cation</name>
        <dbReference type="ChEBI" id="CHEBI:60240"/>
    </cofactor>
</comment>
<dbReference type="EMBL" id="FQXN01000008">
    <property type="protein sequence ID" value="SHH58356.1"/>
    <property type="molecule type" value="Genomic_DNA"/>
</dbReference>
<dbReference type="AlphaFoldDB" id="A0A1M5U683"/>
<evidence type="ECO:0000256" key="1">
    <source>
        <dbReference type="ARBA" id="ARBA00008950"/>
    </source>
</evidence>
<name>A0A1M5U683_9BACT</name>
<dbReference type="InterPro" id="IPR000979">
    <property type="entry name" value="Phosphodiesterase_MJ0936/Vps29"/>
</dbReference>
<dbReference type="Proteomes" id="UP000242592">
    <property type="component" value="Unassembled WGS sequence"/>
</dbReference>
<gene>
    <name evidence="4" type="ORF">SAMN02745199_1639</name>
</gene>
<organism evidence="4 5">
    <name type="scientific">Thermosipho atlanticus DSM 15807</name>
    <dbReference type="NCBI Taxonomy" id="1123380"/>
    <lineage>
        <taxon>Bacteria</taxon>
        <taxon>Thermotogati</taxon>
        <taxon>Thermotogota</taxon>
        <taxon>Thermotogae</taxon>
        <taxon>Thermotogales</taxon>
        <taxon>Fervidobacteriaceae</taxon>
        <taxon>Thermosipho</taxon>
    </lineage>
</organism>
<dbReference type="Pfam" id="PF12850">
    <property type="entry name" value="Metallophos_2"/>
    <property type="match status" value="1"/>
</dbReference>
<protein>
    <recommendedName>
        <fullName evidence="2">Phosphoesterase</fullName>
        <ecNumber evidence="2">3.1.4.-</ecNumber>
    </recommendedName>
</protein>
<dbReference type="GO" id="GO:0016787">
    <property type="term" value="F:hydrolase activity"/>
    <property type="evidence" value="ECO:0007669"/>
    <property type="project" value="UniProtKB-UniRule"/>
</dbReference>
<reference evidence="5" key="1">
    <citation type="submission" date="2016-11" db="EMBL/GenBank/DDBJ databases">
        <authorList>
            <person name="Varghese N."/>
            <person name="Submissions S."/>
        </authorList>
    </citation>
    <scope>NUCLEOTIDE SEQUENCE [LARGE SCALE GENOMIC DNA]</scope>
    <source>
        <strain evidence="5">DSM 15807</strain>
    </source>
</reference>
<evidence type="ECO:0000313" key="5">
    <source>
        <dbReference type="Proteomes" id="UP000242592"/>
    </source>
</evidence>
<dbReference type="NCBIfam" id="NF006988">
    <property type="entry name" value="PRK09453.1"/>
    <property type="match status" value="1"/>
</dbReference>
<sequence>MKVLIISDTHGSLLFWNKIKDVANKVDEIFHLGDILYHGPRNPLPNGYNPKELAEELKKYNIHYIRGNCDADVDLKVLGVQEMPKQIFEFFGDYSIFMVHGEIVENDNVNLVDIAKKHKANVLLHGHTHIPKIEEKDGVIIANPGSLSLPKNNNVPTYMILNFSTKLKISIYTLDNDEVISKVI</sequence>
<keyword evidence="2" id="KW-0479">Metal-binding</keyword>
<dbReference type="NCBIfam" id="TIGR00040">
    <property type="entry name" value="yfcE"/>
    <property type="match status" value="1"/>
</dbReference>
<dbReference type="PANTHER" id="PTHR11124">
    <property type="entry name" value="VACUOLAR SORTING PROTEIN VPS29"/>
    <property type="match status" value="1"/>
</dbReference>
<dbReference type="GO" id="GO:0046872">
    <property type="term" value="F:metal ion binding"/>
    <property type="evidence" value="ECO:0007669"/>
    <property type="project" value="UniProtKB-KW"/>
</dbReference>
<dbReference type="InterPro" id="IPR024654">
    <property type="entry name" value="Calcineurin-like_PHP_lpxH"/>
</dbReference>
<dbReference type="EC" id="3.1.4.-" evidence="2"/>
<dbReference type="OrthoDB" id="9800565at2"/>
<dbReference type="SUPFAM" id="SSF56300">
    <property type="entry name" value="Metallo-dependent phosphatases"/>
    <property type="match status" value="1"/>
</dbReference>
<dbReference type="InterPro" id="IPR041802">
    <property type="entry name" value="MPP_YfcE"/>
</dbReference>
<evidence type="ECO:0000256" key="2">
    <source>
        <dbReference type="RuleBase" id="RU362039"/>
    </source>
</evidence>
<dbReference type="Gene3D" id="3.60.21.10">
    <property type="match status" value="1"/>
</dbReference>
<dbReference type="RefSeq" id="WP_073074002.1">
    <property type="nucleotide sequence ID" value="NZ_FQXN01000008.1"/>
</dbReference>
<proteinExistence type="inferred from homology"/>